<gene>
    <name evidence="3" type="ORF">Krac_2413</name>
</gene>
<dbReference type="STRING" id="485913.Krac_2413"/>
<dbReference type="InterPro" id="IPR001296">
    <property type="entry name" value="Glyco_trans_1"/>
</dbReference>
<dbReference type="InParanoid" id="D6U596"/>
<name>D6U596_KTERA</name>
<dbReference type="RefSeq" id="WP_007919197.1">
    <property type="nucleotide sequence ID" value="NZ_ADVG01000004.1"/>
</dbReference>
<evidence type="ECO:0000313" key="3">
    <source>
        <dbReference type="EMBL" id="EFH81676.1"/>
    </source>
</evidence>
<dbReference type="PANTHER" id="PTHR45947">
    <property type="entry name" value="SULFOQUINOVOSYL TRANSFERASE SQD2"/>
    <property type="match status" value="1"/>
</dbReference>
<accession>D6U596</accession>
<organism evidence="3 4">
    <name type="scientific">Ktedonobacter racemifer DSM 44963</name>
    <dbReference type="NCBI Taxonomy" id="485913"/>
    <lineage>
        <taxon>Bacteria</taxon>
        <taxon>Bacillati</taxon>
        <taxon>Chloroflexota</taxon>
        <taxon>Ktedonobacteria</taxon>
        <taxon>Ktedonobacterales</taxon>
        <taxon>Ktedonobacteraceae</taxon>
        <taxon>Ktedonobacter</taxon>
    </lineage>
</organism>
<dbReference type="eggNOG" id="COG0438">
    <property type="taxonomic scope" value="Bacteria"/>
</dbReference>
<dbReference type="CDD" id="cd03801">
    <property type="entry name" value="GT4_PimA-like"/>
    <property type="match status" value="1"/>
</dbReference>
<dbReference type="Proteomes" id="UP000004508">
    <property type="component" value="Unassembled WGS sequence"/>
</dbReference>
<evidence type="ECO:0000259" key="1">
    <source>
        <dbReference type="Pfam" id="PF00534"/>
    </source>
</evidence>
<dbReference type="EMBL" id="ADVG01000004">
    <property type="protein sequence ID" value="EFH81676.1"/>
    <property type="molecule type" value="Genomic_DNA"/>
</dbReference>
<feature type="domain" description="Glycosyl transferase family 1" evidence="1">
    <location>
        <begin position="200"/>
        <end position="353"/>
    </location>
</feature>
<dbReference type="Pfam" id="PF13439">
    <property type="entry name" value="Glyco_transf_4"/>
    <property type="match status" value="1"/>
</dbReference>
<keyword evidence="4" id="KW-1185">Reference proteome</keyword>
<dbReference type="OrthoDB" id="73743at2"/>
<dbReference type="AlphaFoldDB" id="D6U596"/>
<reference evidence="3 4" key="1">
    <citation type="journal article" date="2011" name="Stand. Genomic Sci.">
        <title>Non-contiguous finished genome sequence and contextual data of the filamentous soil bacterium Ktedonobacter racemifer type strain (SOSP1-21).</title>
        <authorList>
            <person name="Chang Y.J."/>
            <person name="Land M."/>
            <person name="Hauser L."/>
            <person name="Chertkov O."/>
            <person name="Del Rio T.G."/>
            <person name="Nolan M."/>
            <person name="Copeland A."/>
            <person name="Tice H."/>
            <person name="Cheng J.F."/>
            <person name="Lucas S."/>
            <person name="Han C."/>
            <person name="Goodwin L."/>
            <person name="Pitluck S."/>
            <person name="Ivanova N."/>
            <person name="Ovchinikova G."/>
            <person name="Pati A."/>
            <person name="Chen A."/>
            <person name="Palaniappan K."/>
            <person name="Mavromatis K."/>
            <person name="Liolios K."/>
            <person name="Brettin T."/>
            <person name="Fiebig A."/>
            <person name="Rohde M."/>
            <person name="Abt B."/>
            <person name="Goker M."/>
            <person name="Detter J.C."/>
            <person name="Woyke T."/>
            <person name="Bristow J."/>
            <person name="Eisen J.A."/>
            <person name="Markowitz V."/>
            <person name="Hugenholtz P."/>
            <person name="Kyrpides N.C."/>
            <person name="Klenk H.P."/>
            <person name="Lapidus A."/>
        </authorList>
    </citation>
    <scope>NUCLEOTIDE SEQUENCE [LARGE SCALE GENOMIC DNA]</scope>
    <source>
        <strain evidence="4">DSM 44963</strain>
    </source>
</reference>
<comment type="caution">
    <text evidence="3">The sequence shown here is derived from an EMBL/GenBank/DDBJ whole genome shotgun (WGS) entry which is preliminary data.</text>
</comment>
<protein>
    <submittedName>
        <fullName evidence="3">Glycosyl transferase group 1</fullName>
    </submittedName>
</protein>
<dbReference type="Gene3D" id="3.40.50.2000">
    <property type="entry name" value="Glycogen Phosphorylase B"/>
    <property type="match status" value="2"/>
</dbReference>
<keyword evidence="3" id="KW-0808">Transferase</keyword>
<evidence type="ECO:0000313" key="4">
    <source>
        <dbReference type="Proteomes" id="UP000004508"/>
    </source>
</evidence>
<dbReference type="InterPro" id="IPR028098">
    <property type="entry name" value="Glyco_trans_4-like_N"/>
</dbReference>
<evidence type="ECO:0000259" key="2">
    <source>
        <dbReference type="Pfam" id="PF13439"/>
    </source>
</evidence>
<dbReference type="InterPro" id="IPR050194">
    <property type="entry name" value="Glycosyltransferase_grp1"/>
</dbReference>
<sequence length="375" mass="42465">MKNVAHPLKVLMVTPRYFPYVGGTETHVHEVGPRLAERGIHVTILTTIANPDDYDRLPHEETVEGMRVIRVRAWPAQRDYYYTSEIRSYIKKSNWDLVHCQGSHTFVPILAMLAAKQMHIPYVVTFHTGGHTSHIRNMLRSVQWHSLRPLLAGASRLIAVSRFEKEYFRDTLHLPEDQFSLAPNGFIPLSHDPELLTPPPSTGSLIVSVGRLERYKGHHKLIAALPFIRERCPDAHVLILGSGPYETALRELAQKYGVADHVEIRSIPPHERQTMMQLLSQASVVTLLSEYESQGIVVMEALALRRPVLVTDTSALHEFAEQRLVCAIPLKSDSEQIAQAVLKQIHHPILPVNFSLPTWDECADKLFTIYQQATS</sequence>
<dbReference type="Pfam" id="PF00534">
    <property type="entry name" value="Glycos_transf_1"/>
    <property type="match status" value="1"/>
</dbReference>
<dbReference type="PANTHER" id="PTHR45947:SF3">
    <property type="entry name" value="SULFOQUINOVOSYL TRANSFERASE SQD2"/>
    <property type="match status" value="1"/>
</dbReference>
<proteinExistence type="predicted"/>
<dbReference type="SUPFAM" id="SSF53756">
    <property type="entry name" value="UDP-Glycosyltransferase/glycogen phosphorylase"/>
    <property type="match status" value="1"/>
</dbReference>
<feature type="domain" description="Glycosyltransferase subfamily 4-like N-terminal" evidence="2">
    <location>
        <begin position="21"/>
        <end position="185"/>
    </location>
</feature>
<dbReference type="GO" id="GO:0016757">
    <property type="term" value="F:glycosyltransferase activity"/>
    <property type="evidence" value="ECO:0007669"/>
    <property type="project" value="InterPro"/>
</dbReference>